<accession>A0ACC1NUK7</accession>
<evidence type="ECO:0000313" key="2">
    <source>
        <dbReference type="Proteomes" id="UP001143910"/>
    </source>
</evidence>
<evidence type="ECO:0000313" key="1">
    <source>
        <dbReference type="EMBL" id="KAJ2982166.1"/>
    </source>
</evidence>
<name>A0ACC1NUK7_9HYPO</name>
<gene>
    <name evidence="1" type="ORF">NQ176_g1566</name>
</gene>
<organism evidence="1 2">
    <name type="scientific">Zarea fungicola</name>
    <dbReference type="NCBI Taxonomy" id="93591"/>
    <lineage>
        <taxon>Eukaryota</taxon>
        <taxon>Fungi</taxon>
        <taxon>Dikarya</taxon>
        <taxon>Ascomycota</taxon>
        <taxon>Pezizomycotina</taxon>
        <taxon>Sordariomycetes</taxon>
        <taxon>Hypocreomycetidae</taxon>
        <taxon>Hypocreales</taxon>
        <taxon>Cordycipitaceae</taxon>
        <taxon>Zarea</taxon>
    </lineage>
</organism>
<keyword evidence="2" id="KW-1185">Reference proteome</keyword>
<protein>
    <submittedName>
        <fullName evidence="1">Uncharacterized protein</fullName>
    </submittedName>
</protein>
<sequence>MASMEPTEEEISQVIDFAGLNHEDDRTMVIQALKNNSRSVETVVMSYFDNPEAFRQRFTVLWNDNLFSADRNGDVEHNAASSFHIEEPNPNPSFYLEPSTAIPGDIIQGVTPPLEKYGPGAPSRPPSRTDAKSPLGRMIDMTASDVPRFVGQPEPDQLNDDMERALRESAQEAGIAASSAQESGIVQNASGPYFGPATRNQYDHEDWAMVPVASADMTSNALPASDRKRSQDAPAFLVQHPNTVGNHRLGGLLTILHEIPLARNILLSCGIPADSYGYDGEWWKGKAITPPQSSQSQTPGSDLEWGSDDGSKPRLEEEIHRLMAFLDSTERSYGSTSVLTELVPYPAVGPEKQFYEFLGQGNGDKLFPLTQVAALAPVCDDSLGDDEDARFGLLEIEHLKSDYNHIKTLYEALDHLMWSDVLAWNELSEESKMAMFKEMGEVIAIKFGGEGPDESLEIPTELYPEKYLTSRKREAHRIQKAWCETKTAMAKIAQQEQEIHEWRDDFNQLSFNRKQRMEKAADQWKVLENYLRSAGQFAGMQKAGFDTDKYPDYHEAPEAFSEIQDQALKKVGDVLKLTESVLLDMNQKLEDLNSQMLGLKERQRFLGRLLTVPDKPGRPRPMTCKRYLLRGVATEKDIIYVCQRQQLDLIDLDDGPKKKLDQWWRLAYAQGEEHPVKAEKIEIERVLREVWQETKTPLLVYATEDALNTTKEPLSRQLEHFVKADNKAFRRELNLERNDQENRKQAFRDAISPSKRKHRSDSMASLDSNRASLGSDEGNAFDNPFDEQPPEFSFHRGDYQQHGMDADGLATTATMSAQYPVFADSGPGEMTSFPAIPGPEESNSRDEELPEYNEVANYPVQEMEQLRPLLPSDLTQRADSAEREQREGTMDIEMPSREV</sequence>
<reference evidence="1" key="1">
    <citation type="submission" date="2022-08" db="EMBL/GenBank/DDBJ databases">
        <title>Genome Sequence of Lecanicillium fungicola.</title>
        <authorList>
            <person name="Buettner E."/>
        </authorList>
    </citation>
    <scope>NUCLEOTIDE SEQUENCE</scope>
    <source>
        <strain evidence="1">Babe33</strain>
    </source>
</reference>
<proteinExistence type="predicted"/>
<dbReference type="EMBL" id="JANJQO010000091">
    <property type="protein sequence ID" value="KAJ2982166.1"/>
    <property type="molecule type" value="Genomic_DNA"/>
</dbReference>
<comment type="caution">
    <text evidence="1">The sequence shown here is derived from an EMBL/GenBank/DDBJ whole genome shotgun (WGS) entry which is preliminary data.</text>
</comment>
<dbReference type="Proteomes" id="UP001143910">
    <property type="component" value="Unassembled WGS sequence"/>
</dbReference>